<feature type="domain" description="Bacterial bifunctional deaminase-reductase C-terminal" evidence="1">
    <location>
        <begin position="3"/>
        <end position="180"/>
    </location>
</feature>
<name>A0A7W7CDH2_9PSEU</name>
<dbReference type="Pfam" id="PF01872">
    <property type="entry name" value="RibD_C"/>
    <property type="match status" value="1"/>
</dbReference>
<dbReference type="GO" id="GO:0009231">
    <property type="term" value="P:riboflavin biosynthetic process"/>
    <property type="evidence" value="ECO:0007669"/>
    <property type="project" value="InterPro"/>
</dbReference>
<organism evidence="2 3">
    <name type="scientific">Crossiella cryophila</name>
    <dbReference type="NCBI Taxonomy" id="43355"/>
    <lineage>
        <taxon>Bacteria</taxon>
        <taxon>Bacillati</taxon>
        <taxon>Actinomycetota</taxon>
        <taxon>Actinomycetes</taxon>
        <taxon>Pseudonocardiales</taxon>
        <taxon>Pseudonocardiaceae</taxon>
        <taxon>Crossiella</taxon>
    </lineage>
</organism>
<dbReference type="RefSeq" id="WP_185003782.1">
    <property type="nucleotide sequence ID" value="NZ_BAAAUI010000044.1"/>
</dbReference>
<comment type="caution">
    <text evidence="2">The sequence shown here is derived from an EMBL/GenBank/DDBJ whole genome shotgun (WGS) entry which is preliminary data.</text>
</comment>
<dbReference type="InterPro" id="IPR050765">
    <property type="entry name" value="Riboflavin_Biosynth_HTPR"/>
</dbReference>
<gene>
    <name evidence="2" type="ORF">HNR67_004014</name>
</gene>
<accession>A0A7W7CDH2</accession>
<protein>
    <submittedName>
        <fullName evidence="2">Dihydrofolate reductase</fullName>
    </submittedName>
</protein>
<dbReference type="AlphaFoldDB" id="A0A7W7CDH2"/>
<dbReference type="SUPFAM" id="SSF53597">
    <property type="entry name" value="Dihydrofolate reductase-like"/>
    <property type="match status" value="1"/>
</dbReference>
<reference evidence="2 3" key="1">
    <citation type="submission" date="2020-08" db="EMBL/GenBank/DDBJ databases">
        <title>Sequencing the genomes of 1000 actinobacteria strains.</title>
        <authorList>
            <person name="Klenk H.-P."/>
        </authorList>
    </citation>
    <scope>NUCLEOTIDE SEQUENCE [LARGE SCALE GENOMIC DNA]</scope>
    <source>
        <strain evidence="2 3">DSM 44230</strain>
    </source>
</reference>
<dbReference type="GO" id="GO:0008703">
    <property type="term" value="F:5-amino-6-(5-phosphoribosylamino)uracil reductase activity"/>
    <property type="evidence" value="ECO:0007669"/>
    <property type="project" value="InterPro"/>
</dbReference>
<dbReference type="Gene3D" id="3.40.430.10">
    <property type="entry name" value="Dihydrofolate Reductase, subunit A"/>
    <property type="match status" value="1"/>
</dbReference>
<dbReference type="PANTHER" id="PTHR38011:SF11">
    <property type="entry name" value="2,5-DIAMINO-6-RIBOSYLAMINO-4(3H)-PYRIMIDINONE 5'-PHOSPHATE REDUCTASE"/>
    <property type="match status" value="1"/>
</dbReference>
<keyword evidence="3" id="KW-1185">Reference proteome</keyword>
<dbReference type="EMBL" id="JACHMH010000001">
    <property type="protein sequence ID" value="MBB4677896.1"/>
    <property type="molecule type" value="Genomic_DNA"/>
</dbReference>
<proteinExistence type="predicted"/>
<dbReference type="InterPro" id="IPR024072">
    <property type="entry name" value="DHFR-like_dom_sf"/>
</dbReference>
<dbReference type="Proteomes" id="UP000533598">
    <property type="component" value="Unassembled WGS sequence"/>
</dbReference>
<evidence type="ECO:0000313" key="2">
    <source>
        <dbReference type="EMBL" id="MBB4677896.1"/>
    </source>
</evidence>
<evidence type="ECO:0000259" key="1">
    <source>
        <dbReference type="Pfam" id="PF01872"/>
    </source>
</evidence>
<dbReference type="PANTHER" id="PTHR38011">
    <property type="entry name" value="DIHYDROFOLATE REDUCTASE FAMILY PROTEIN (AFU_ORTHOLOGUE AFUA_8G06820)"/>
    <property type="match status" value="1"/>
</dbReference>
<dbReference type="InterPro" id="IPR002734">
    <property type="entry name" value="RibDG_C"/>
</dbReference>
<evidence type="ECO:0000313" key="3">
    <source>
        <dbReference type="Proteomes" id="UP000533598"/>
    </source>
</evidence>
<sequence length="186" mass="21171">MRKLLFSMGMSVDGFYEGPDREIDWHRVDEELHQHMNEQIRPWGMFLNGRVTHELMAAYWPTADANPEAGPAETEFAGIWRDMPKWVYTSTPVSTEWNTTAKSEVDPAEIRALKAQPGGDICVGGPTLARAFRQHDLIDEYRVYVHPVLLGRGRPLFPELDLSADLRLAESRSFGNGVVLLRYERG</sequence>